<sequence>MGNNVAELFHVLVDDVESFKKERHSFKINYSLLGKGNLCETRFVIGKIIMDTMGCGGVQRGEVNQEEKDELHTVDPEQRADVFEENSHRAADLEKRPTLGKDDRGCSIPPSNCELKQESSEKQKLTGKRSKFSEERMPKNQEAIANKEPEEKAEKRKGLIDINKCLELAKKHQNSITKCHLGQENRIEQREGVLENKECHLDQHGVVTKKNINPEKEEINTVGSRLRLSSLFK</sequence>
<feature type="compositionally biased region" description="Basic and acidic residues" evidence="1">
    <location>
        <begin position="115"/>
        <end position="124"/>
    </location>
</feature>
<dbReference type="Proteomes" id="UP001642360">
    <property type="component" value="Unassembled WGS sequence"/>
</dbReference>
<evidence type="ECO:0000313" key="3">
    <source>
        <dbReference type="Proteomes" id="UP001642360"/>
    </source>
</evidence>
<dbReference type="EMBL" id="CAUOFW020004292">
    <property type="protein sequence ID" value="CAK9164937.1"/>
    <property type="molecule type" value="Genomic_DNA"/>
</dbReference>
<evidence type="ECO:0000256" key="1">
    <source>
        <dbReference type="SAM" id="MobiDB-lite"/>
    </source>
</evidence>
<protein>
    <submittedName>
        <fullName evidence="2">Uncharacterized protein</fullName>
    </submittedName>
</protein>
<reference evidence="2 3" key="1">
    <citation type="submission" date="2024-02" db="EMBL/GenBank/DDBJ databases">
        <authorList>
            <person name="Vignale AGUSTIN F."/>
            <person name="Sosa J E."/>
            <person name="Modenutti C."/>
        </authorList>
    </citation>
    <scope>NUCLEOTIDE SEQUENCE [LARGE SCALE GENOMIC DNA]</scope>
</reference>
<feature type="compositionally biased region" description="Basic and acidic residues" evidence="1">
    <location>
        <begin position="131"/>
        <end position="152"/>
    </location>
</feature>
<accession>A0ABC8TCL1</accession>
<proteinExistence type="predicted"/>
<dbReference type="AlphaFoldDB" id="A0ABC8TCL1"/>
<dbReference type="PANTHER" id="PTHR43051">
    <property type="entry name" value="POLYNUCLEOTIDE ADENYLYLTRANSFERASE FAMILY PROTEIN"/>
    <property type="match status" value="1"/>
</dbReference>
<feature type="region of interest" description="Disordered" evidence="1">
    <location>
        <begin position="65"/>
        <end position="152"/>
    </location>
</feature>
<comment type="caution">
    <text evidence="2">The sequence shown here is derived from an EMBL/GenBank/DDBJ whole genome shotgun (WGS) entry which is preliminary data.</text>
</comment>
<keyword evidence="3" id="KW-1185">Reference proteome</keyword>
<dbReference type="PANTHER" id="PTHR43051:SF1">
    <property type="entry name" value="POLYNUCLEOTIDE ADENYLYLTRANSFERASE FAMILY PROTEIN"/>
    <property type="match status" value="1"/>
</dbReference>
<gene>
    <name evidence="2" type="ORF">ILEXP_LOCUS34078</name>
</gene>
<name>A0ABC8TCL1_9AQUA</name>
<organism evidence="2 3">
    <name type="scientific">Ilex paraguariensis</name>
    <name type="common">yerba mate</name>
    <dbReference type="NCBI Taxonomy" id="185542"/>
    <lineage>
        <taxon>Eukaryota</taxon>
        <taxon>Viridiplantae</taxon>
        <taxon>Streptophyta</taxon>
        <taxon>Embryophyta</taxon>
        <taxon>Tracheophyta</taxon>
        <taxon>Spermatophyta</taxon>
        <taxon>Magnoliopsida</taxon>
        <taxon>eudicotyledons</taxon>
        <taxon>Gunneridae</taxon>
        <taxon>Pentapetalae</taxon>
        <taxon>asterids</taxon>
        <taxon>campanulids</taxon>
        <taxon>Aquifoliales</taxon>
        <taxon>Aquifoliaceae</taxon>
        <taxon>Ilex</taxon>
    </lineage>
</organism>
<dbReference type="InterPro" id="IPR052191">
    <property type="entry name" value="tRNA_ntf/polyA_polymerase_I"/>
</dbReference>
<evidence type="ECO:0000313" key="2">
    <source>
        <dbReference type="EMBL" id="CAK9164937.1"/>
    </source>
</evidence>
<feature type="compositionally biased region" description="Basic and acidic residues" evidence="1">
    <location>
        <begin position="65"/>
        <end position="105"/>
    </location>
</feature>